<sequence>MASCEVHQCFIRRRSTCEDDPDFLSLKELPEDEVLHTVQYTFVDLRLSAPSTSSVEPTELWTSPMEEASTKPPSTGSVSRASDALGLDAPVVLSKAELVGDGRAHFPVEEESYFDSRGFYILPSSPSVSRCSSNGMTGSPIQSTCGIYDASKNTMYKSDFRSPSSASVNNMPSSTCTSTYSITASTPQYNYLTTFSPTEWMEHQAYHQQQLAVLSSPDDKRYAYFWEQPTSHDQSCYSGYVTPMNYTPMIPETQEPEPQNLYVYAQPEYMTTSPVPAYSDNLCQRQHDHQMCDTYIYENLIDFPGCSSLKSKIAYASEPTLTSSNLSPQLSYCAIEDGYQMCSPAQICD</sequence>
<dbReference type="EMBL" id="JAOTPV010000027">
    <property type="protein sequence ID" value="KAJ4470199.1"/>
    <property type="molecule type" value="Genomic_DNA"/>
</dbReference>
<organism evidence="2 3">
    <name type="scientific">Lentinula aciculospora</name>
    <dbReference type="NCBI Taxonomy" id="153920"/>
    <lineage>
        <taxon>Eukaryota</taxon>
        <taxon>Fungi</taxon>
        <taxon>Dikarya</taxon>
        <taxon>Basidiomycota</taxon>
        <taxon>Agaricomycotina</taxon>
        <taxon>Agaricomycetes</taxon>
        <taxon>Agaricomycetidae</taxon>
        <taxon>Agaricales</taxon>
        <taxon>Marasmiineae</taxon>
        <taxon>Omphalotaceae</taxon>
        <taxon>Lentinula</taxon>
    </lineage>
</organism>
<keyword evidence="3" id="KW-1185">Reference proteome</keyword>
<feature type="region of interest" description="Disordered" evidence="1">
    <location>
        <begin position="54"/>
        <end position="80"/>
    </location>
</feature>
<comment type="caution">
    <text evidence="2">The sequence shown here is derived from an EMBL/GenBank/DDBJ whole genome shotgun (WGS) entry which is preliminary data.</text>
</comment>
<proteinExistence type="predicted"/>
<reference evidence="2" key="1">
    <citation type="submission" date="2022-08" db="EMBL/GenBank/DDBJ databases">
        <title>A Global Phylogenomic Analysis of the Shiitake Genus Lentinula.</title>
        <authorList>
            <consortium name="DOE Joint Genome Institute"/>
            <person name="Sierra-Patev S."/>
            <person name="Min B."/>
            <person name="Naranjo-Ortiz M."/>
            <person name="Looney B."/>
            <person name="Konkel Z."/>
            <person name="Slot J.C."/>
            <person name="Sakamoto Y."/>
            <person name="Steenwyk J.L."/>
            <person name="Rokas A."/>
            <person name="Carro J."/>
            <person name="Camarero S."/>
            <person name="Ferreira P."/>
            <person name="Molpeceres G."/>
            <person name="Ruiz-Duenas F.J."/>
            <person name="Serrano A."/>
            <person name="Henrissat B."/>
            <person name="Drula E."/>
            <person name="Hughes K.W."/>
            <person name="Mata J.L."/>
            <person name="Ishikawa N.K."/>
            <person name="Vargas-Isla R."/>
            <person name="Ushijima S."/>
            <person name="Smith C.A."/>
            <person name="Ahrendt S."/>
            <person name="Andreopoulos W."/>
            <person name="He G."/>
            <person name="Labutti K."/>
            <person name="Lipzen A."/>
            <person name="Ng V."/>
            <person name="Riley R."/>
            <person name="Sandor L."/>
            <person name="Barry K."/>
            <person name="Martinez A.T."/>
            <person name="Xiao Y."/>
            <person name="Gibbons J.G."/>
            <person name="Terashima K."/>
            <person name="Grigoriev I.V."/>
            <person name="Hibbett D.S."/>
        </authorList>
    </citation>
    <scope>NUCLEOTIDE SEQUENCE</scope>
    <source>
        <strain evidence="2">JLM2183</strain>
    </source>
</reference>
<gene>
    <name evidence="2" type="ORF">J3R30DRAFT_3712047</name>
</gene>
<name>A0A9W8ZYI8_9AGAR</name>
<evidence type="ECO:0000313" key="2">
    <source>
        <dbReference type="EMBL" id="KAJ4470199.1"/>
    </source>
</evidence>
<evidence type="ECO:0000256" key="1">
    <source>
        <dbReference type="SAM" id="MobiDB-lite"/>
    </source>
</evidence>
<evidence type="ECO:0000313" key="3">
    <source>
        <dbReference type="Proteomes" id="UP001150266"/>
    </source>
</evidence>
<dbReference type="AlphaFoldDB" id="A0A9W8ZYI8"/>
<protein>
    <submittedName>
        <fullName evidence="2">Uncharacterized protein</fullName>
    </submittedName>
</protein>
<accession>A0A9W8ZYI8</accession>
<dbReference type="Proteomes" id="UP001150266">
    <property type="component" value="Unassembled WGS sequence"/>
</dbReference>
<feature type="compositionally biased region" description="Polar residues" evidence="1">
    <location>
        <begin position="71"/>
        <end position="80"/>
    </location>
</feature>